<name>R9P724_PSEHS</name>
<feature type="region of interest" description="Disordered" evidence="1">
    <location>
        <begin position="52"/>
        <end position="77"/>
    </location>
</feature>
<organism evidence="2 3">
    <name type="scientific">Pseudozyma hubeiensis (strain SY62)</name>
    <name type="common">Yeast</name>
    <dbReference type="NCBI Taxonomy" id="1305764"/>
    <lineage>
        <taxon>Eukaryota</taxon>
        <taxon>Fungi</taxon>
        <taxon>Dikarya</taxon>
        <taxon>Basidiomycota</taxon>
        <taxon>Ustilaginomycotina</taxon>
        <taxon>Ustilaginomycetes</taxon>
        <taxon>Ustilaginales</taxon>
        <taxon>Ustilaginaceae</taxon>
        <taxon>Pseudozyma</taxon>
    </lineage>
</organism>
<dbReference type="RefSeq" id="XP_012190731.1">
    <property type="nucleotide sequence ID" value="XM_012335341.1"/>
</dbReference>
<proteinExistence type="predicted"/>
<gene>
    <name evidence="2" type="ORF">PHSY_004729</name>
</gene>
<accession>R9P724</accession>
<reference evidence="3" key="1">
    <citation type="journal article" date="2013" name="Genome Announc.">
        <title>Draft genome sequence of the basidiomycetous yeast-like fungus Pseudozyma hubeiensis SY62, which produces an abundant amount of the biosurfactant mannosylerythritol lipids.</title>
        <authorList>
            <person name="Konishi M."/>
            <person name="Hatada Y."/>
            <person name="Horiuchi J."/>
        </authorList>
    </citation>
    <scope>NUCLEOTIDE SEQUENCE [LARGE SCALE GENOMIC DNA]</scope>
    <source>
        <strain evidence="3">SY62</strain>
    </source>
</reference>
<evidence type="ECO:0000313" key="3">
    <source>
        <dbReference type="Proteomes" id="UP000014071"/>
    </source>
</evidence>
<evidence type="ECO:0000256" key="1">
    <source>
        <dbReference type="SAM" id="MobiDB-lite"/>
    </source>
</evidence>
<sequence length="77" mass="8493">MRLLNVGIGELSSAAEGDGPVWLGQQQPRPLALFQLAPSLRFGFSSRYGEAFRGGGRMPDSRMQRPPRHRKLRSGNA</sequence>
<protein>
    <submittedName>
        <fullName evidence="2">Uncharacterized protein</fullName>
    </submittedName>
</protein>
<keyword evidence="3" id="KW-1185">Reference proteome</keyword>
<dbReference type="GeneID" id="24110010"/>
<evidence type="ECO:0000313" key="2">
    <source>
        <dbReference type="EMBL" id="GAC97144.1"/>
    </source>
</evidence>
<dbReference type="AlphaFoldDB" id="R9P724"/>
<dbReference type="Proteomes" id="UP000014071">
    <property type="component" value="Unassembled WGS sequence"/>
</dbReference>
<dbReference type="HOGENOM" id="CLU_2639145_0_0_1"/>
<feature type="compositionally biased region" description="Basic residues" evidence="1">
    <location>
        <begin position="65"/>
        <end position="77"/>
    </location>
</feature>
<dbReference type="EMBL" id="DF238808">
    <property type="protein sequence ID" value="GAC97144.1"/>
    <property type="molecule type" value="Genomic_DNA"/>
</dbReference>